<dbReference type="Pfam" id="PF03551">
    <property type="entry name" value="PadR"/>
    <property type="match status" value="1"/>
</dbReference>
<evidence type="ECO:0000313" key="3">
    <source>
        <dbReference type="Proteomes" id="UP000886814"/>
    </source>
</evidence>
<dbReference type="EMBL" id="DXIQ01000058">
    <property type="protein sequence ID" value="HIV39137.1"/>
    <property type="molecule type" value="Genomic_DNA"/>
</dbReference>
<dbReference type="InterPro" id="IPR052509">
    <property type="entry name" value="Metal_resp_DNA-bind_regulator"/>
</dbReference>
<evidence type="ECO:0000313" key="2">
    <source>
        <dbReference type="EMBL" id="HIV39137.1"/>
    </source>
</evidence>
<name>A0A9D1TG83_9FIRM</name>
<dbReference type="AlphaFoldDB" id="A0A9D1TG83"/>
<feature type="domain" description="Transcription regulator PadR N-terminal" evidence="1">
    <location>
        <begin position="18"/>
        <end position="83"/>
    </location>
</feature>
<gene>
    <name evidence="2" type="ORF">H9747_09125</name>
</gene>
<sequence length="109" mass="12801">MAREQFQTLTEPMYYILLALTEECCGVDIMEKVRKISGGRVKVGPGTLYAMLSKFEKNQIIRLTGEENRRKSYIITDVGKEMLLEEYERLRIMAEDGRVYIENMKNRQK</sequence>
<comment type="caution">
    <text evidence="2">The sequence shown here is derived from an EMBL/GenBank/DDBJ whole genome shotgun (WGS) entry which is preliminary data.</text>
</comment>
<dbReference type="PANTHER" id="PTHR33169:SF13">
    <property type="entry name" value="PADR-FAMILY TRANSCRIPTIONAL REGULATOR"/>
    <property type="match status" value="1"/>
</dbReference>
<protein>
    <submittedName>
        <fullName evidence="2">PadR family transcriptional regulator</fullName>
    </submittedName>
</protein>
<proteinExistence type="predicted"/>
<dbReference type="InterPro" id="IPR036390">
    <property type="entry name" value="WH_DNA-bd_sf"/>
</dbReference>
<dbReference type="InterPro" id="IPR005149">
    <property type="entry name" value="Tscrpt_reg_PadR_N"/>
</dbReference>
<reference evidence="2" key="2">
    <citation type="submission" date="2021-04" db="EMBL/GenBank/DDBJ databases">
        <authorList>
            <person name="Gilroy R."/>
        </authorList>
    </citation>
    <scope>NUCLEOTIDE SEQUENCE</scope>
    <source>
        <strain evidence="2">CHK195-9823</strain>
    </source>
</reference>
<dbReference type="PANTHER" id="PTHR33169">
    <property type="entry name" value="PADR-FAMILY TRANSCRIPTIONAL REGULATOR"/>
    <property type="match status" value="1"/>
</dbReference>
<dbReference type="SUPFAM" id="SSF46785">
    <property type="entry name" value="Winged helix' DNA-binding domain"/>
    <property type="match status" value="1"/>
</dbReference>
<evidence type="ECO:0000259" key="1">
    <source>
        <dbReference type="Pfam" id="PF03551"/>
    </source>
</evidence>
<dbReference type="InterPro" id="IPR036388">
    <property type="entry name" value="WH-like_DNA-bd_sf"/>
</dbReference>
<reference evidence="2" key="1">
    <citation type="journal article" date="2021" name="PeerJ">
        <title>Extensive microbial diversity within the chicken gut microbiome revealed by metagenomics and culture.</title>
        <authorList>
            <person name="Gilroy R."/>
            <person name="Ravi A."/>
            <person name="Getino M."/>
            <person name="Pursley I."/>
            <person name="Horton D.L."/>
            <person name="Alikhan N.F."/>
            <person name="Baker D."/>
            <person name="Gharbi K."/>
            <person name="Hall N."/>
            <person name="Watson M."/>
            <person name="Adriaenssens E.M."/>
            <person name="Foster-Nyarko E."/>
            <person name="Jarju S."/>
            <person name="Secka A."/>
            <person name="Antonio M."/>
            <person name="Oren A."/>
            <person name="Chaudhuri R.R."/>
            <person name="La Ragione R."/>
            <person name="Hildebrand F."/>
            <person name="Pallen M.J."/>
        </authorList>
    </citation>
    <scope>NUCLEOTIDE SEQUENCE</scope>
    <source>
        <strain evidence="2">CHK195-9823</strain>
    </source>
</reference>
<organism evidence="2 3">
    <name type="scientific">Candidatus Blautia stercorigallinarum</name>
    <dbReference type="NCBI Taxonomy" id="2838501"/>
    <lineage>
        <taxon>Bacteria</taxon>
        <taxon>Bacillati</taxon>
        <taxon>Bacillota</taxon>
        <taxon>Clostridia</taxon>
        <taxon>Lachnospirales</taxon>
        <taxon>Lachnospiraceae</taxon>
        <taxon>Blautia</taxon>
    </lineage>
</organism>
<dbReference type="Proteomes" id="UP000886814">
    <property type="component" value="Unassembled WGS sequence"/>
</dbReference>
<dbReference type="Gene3D" id="1.10.10.10">
    <property type="entry name" value="Winged helix-like DNA-binding domain superfamily/Winged helix DNA-binding domain"/>
    <property type="match status" value="1"/>
</dbReference>
<accession>A0A9D1TG83</accession>